<name>A0A5B9EKR0_9BACT</name>
<keyword evidence="1" id="KW-0812">Transmembrane</keyword>
<organism evidence="2 3">
    <name type="scientific">Terriglobus albidus</name>
    <dbReference type="NCBI Taxonomy" id="1592106"/>
    <lineage>
        <taxon>Bacteria</taxon>
        <taxon>Pseudomonadati</taxon>
        <taxon>Acidobacteriota</taxon>
        <taxon>Terriglobia</taxon>
        <taxon>Terriglobales</taxon>
        <taxon>Acidobacteriaceae</taxon>
        <taxon>Terriglobus</taxon>
    </lineage>
</organism>
<keyword evidence="1" id="KW-1133">Transmembrane helix</keyword>
<dbReference type="RefSeq" id="WP_147650301.1">
    <property type="nucleotide sequence ID" value="NZ_CP042806.1"/>
</dbReference>
<feature type="transmembrane region" description="Helical" evidence="1">
    <location>
        <begin position="56"/>
        <end position="79"/>
    </location>
</feature>
<accession>A0A5B9EKR0</accession>
<dbReference type="AlphaFoldDB" id="A0A5B9EKR0"/>
<evidence type="ECO:0000313" key="2">
    <source>
        <dbReference type="EMBL" id="QEE31007.1"/>
    </source>
</evidence>
<evidence type="ECO:0000256" key="1">
    <source>
        <dbReference type="SAM" id="Phobius"/>
    </source>
</evidence>
<reference evidence="2 3" key="1">
    <citation type="submission" date="2019-08" db="EMBL/GenBank/DDBJ databases">
        <title>Complete genome sequence of Terriglobus albidus strain ORNL.</title>
        <authorList>
            <person name="Podar M."/>
        </authorList>
    </citation>
    <scope>NUCLEOTIDE SEQUENCE [LARGE SCALE GENOMIC DNA]</scope>
    <source>
        <strain evidence="2 3">ORNL</strain>
    </source>
</reference>
<feature type="transmembrane region" description="Helical" evidence="1">
    <location>
        <begin position="125"/>
        <end position="143"/>
    </location>
</feature>
<evidence type="ECO:0000313" key="3">
    <source>
        <dbReference type="Proteomes" id="UP000321820"/>
    </source>
</evidence>
<dbReference type="Proteomes" id="UP000321820">
    <property type="component" value="Chromosome"/>
</dbReference>
<sequence length="191" mass="20340">MITESSAPPSTTLHGAIADILRNPGQHLLREWNWKAALFSAALRAPIFFISDHHAAAGQALGAMLTEAVFAAGLGGFLGSVIQRLRDARPLWATALIMLVAIPAALVGVQYVVHTWVSPQKIRGSLVASFLLAALSTGFNWFAMEQGAILTDGQADSLGADLQHIPLIIYRFLMAGPRALFGKGLNSSIVE</sequence>
<feature type="transmembrane region" description="Helical" evidence="1">
    <location>
        <begin position="91"/>
        <end position="113"/>
    </location>
</feature>
<dbReference type="OrthoDB" id="118112at2"/>
<protein>
    <submittedName>
        <fullName evidence="2">Uncharacterized protein</fullName>
    </submittedName>
</protein>
<gene>
    <name evidence="2" type="ORF">FTW19_25185</name>
</gene>
<dbReference type="EMBL" id="CP042806">
    <property type="protein sequence ID" value="QEE31007.1"/>
    <property type="molecule type" value="Genomic_DNA"/>
</dbReference>
<keyword evidence="3" id="KW-1185">Reference proteome</keyword>
<proteinExistence type="predicted"/>
<keyword evidence="1" id="KW-0472">Membrane</keyword>
<dbReference type="KEGG" id="talb:FTW19_25185"/>